<protein>
    <submittedName>
        <fullName evidence="3">PQQ-binding-like beta-propeller repeat protein</fullName>
    </submittedName>
</protein>
<feature type="domain" description="Pyrrolo-quinoline quinone repeat" evidence="2">
    <location>
        <begin position="117"/>
        <end position="171"/>
    </location>
</feature>
<dbReference type="AlphaFoldDB" id="A0ABD5QHN7"/>
<feature type="compositionally biased region" description="Acidic residues" evidence="1">
    <location>
        <begin position="432"/>
        <end position="452"/>
    </location>
</feature>
<dbReference type="InterPro" id="IPR011047">
    <property type="entry name" value="Quinoprotein_ADH-like_sf"/>
</dbReference>
<accession>A0ABD5QHN7</accession>
<organism evidence="3 4">
    <name type="scientific">Saliphagus infecundisoli</name>
    <dbReference type="NCBI Taxonomy" id="1849069"/>
    <lineage>
        <taxon>Archaea</taxon>
        <taxon>Methanobacteriati</taxon>
        <taxon>Methanobacteriota</taxon>
        <taxon>Stenosarchaea group</taxon>
        <taxon>Halobacteria</taxon>
        <taxon>Halobacteriales</taxon>
        <taxon>Natrialbaceae</taxon>
        <taxon>Saliphagus</taxon>
    </lineage>
</organism>
<evidence type="ECO:0000313" key="3">
    <source>
        <dbReference type="EMBL" id="MFC4989203.1"/>
    </source>
</evidence>
<dbReference type="PANTHER" id="PTHR34512">
    <property type="entry name" value="CELL SURFACE PROTEIN"/>
    <property type="match status" value="1"/>
</dbReference>
<name>A0ABD5QHN7_9EURY</name>
<dbReference type="PROSITE" id="PS51318">
    <property type="entry name" value="TAT"/>
    <property type="match status" value="1"/>
</dbReference>
<proteinExistence type="predicted"/>
<comment type="caution">
    <text evidence="3">The sequence shown here is derived from an EMBL/GenBank/DDBJ whole genome shotgun (WGS) entry which is preliminary data.</text>
</comment>
<dbReference type="InterPro" id="IPR002372">
    <property type="entry name" value="PQQ_rpt_dom"/>
</dbReference>
<evidence type="ECO:0000256" key="1">
    <source>
        <dbReference type="SAM" id="MobiDB-lite"/>
    </source>
</evidence>
<dbReference type="InterPro" id="IPR006311">
    <property type="entry name" value="TAT_signal"/>
</dbReference>
<dbReference type="InterPro" id="IPR015943">
    <property type="entry name" value="WD40/YVTN_repeat-like_dom_sf"/>
</dbReference>
<dbReference type="RefSeq" id="WP_224829536.1">
    <property type="nucleotide sequence ID" value="NZ_JAIVEF010000022.1"/>
</dbReference>
<keyword evidence="4" id="KW-1185">Reference proteome</keyword>
<dbReference type="SUPFAM" id="SSF50998">
    <property type="entry name" value="Quinoprotein alcohol dehydrogenase-like"/>
    <property type="match status" value="2"/>
</dbReference>
<feature type="region of interest" description="Disordered" evidence="1">
    <location>
        <begin position="387"/>
        <end position="466"/>
    </location>
</feature>
<dbReference type="EMBL" id="JBHSJG010000041">
    <property type="protein sequence ID" value="MFC4989203.1"/>
    <property type="molecule type" value="Genomic_DNA"/>
</dbReference>
<gene>
    <name evidence="3" type="ORF">ACFPFO_15805</name>
</gene>
<feature type="compositionally biased region" description="Gly residues" evidence="1">
    <location>
        <begin position="37"/>
        <end position="47"/>
    </location>
</feature>
<sequence length="543" mass="57337">MRKLDRRTLMAAGTTLAAGGLLGSTATAQKGDDGEGGAEGGGSGNGDFGRPDGVAWRYNGSYRIDTTVATGDRVHTQENGSISTLDAEDGSLEWETDDIGASGAPVVEGDAVYTAGESIRAFDAETGEERWESEVGGNGIAVAHGTVYTSAEGTLYALDADDGSIRWERDSFEVSWELGEDEFEKTGEEVTLGDADEEGVYASSPLPDSGNSGIAAFDPETGETEWSLSHFMDIETLTAGSGHVAVWSGGDQIAYLYPMGAQERVVSDLAEDILITDGVFFTNGPYEFTAYDLSDGVEQTWQYEGDAIFPYSVPVVVGDTGVTAHATPKVGGEGTDERIVAYDLSTGEERWQYAFDGSEWSHGGFTWVAADEDTVYVSRNDELLALRSGLDDGDGSEDDESGDSEDEPEEEPEDEDPADEDSGNEEPARDEPEGDEDGGGDEPEDGQDEDPSLELSVSAPDSIARGESASVDIRVWNHGEDAADVTITLEAGDVSESVTVEVVPGDCYASFHAVPCGELSVGDNEWTVTAGDCAESGMLTLAE</sequence>
<dbReference type="Proteomes" id="UP001595925">
    <property type="component" value="Unassembled WGS sequence"/>
</dbReference>
<feature type="compositionally biased region" description="Acidic residues" evidence="1">
    <location>
        <begin position="391"/>
        <end position="424"/>
    </location>
</feature>
<feature type="domain" description="Pyrrolo-quinoline quinone repeat" evidence="2">
    <location>
        <begin position="211"/>
        <end position="355"/>
    </location>
</feature>
<dbReference type="PANTHER" id="PTHR34512:SF30">
    <property type="entry name" value="OUTER MEMBRANE PROTEIN ASSEMBLY FACTOR BAMB"/>
    <property type="match status" value="1"/>
</dbReference>
<evidence type="ECO:0000259" key="2">
    <source>
        <dbReference type="Pfam" id="PF13360"/>
    </source>
</evidence>
<dbReference type="SMART" id="SM00564">
    <property type="entry name" value="PQQ"/>
    <property type="match status" value="5"/>
</dbReference>
<dbReference type="Gene3D" id="2.130.10.10">
    <property type="entry name" value="YVTN repeat-like/Quinoprotein amine dehydrogenase"/>
    <property type="match status" value="2"/>
</dbReference>
<dbReference type="Pfam" id="PF13360">
    <property type="entry name" value="PQQ_2"/>
    <property type="match status" value="2"/>
</dbReference>
<dbReference type="InterPro" id="IPR018391">
    <property type="entry name" value="PQQ_b-propeller_rpt"/>
</dbReference>
<evidence type="ECO:0000313" key="4">
    <source>
        <dbReference type="Proteomes" id="UP001595925"/>
    </source>
</evidence>
<reference evidence="3 4" key="1">
    <citation type="journal article" date="2019" name="Int. J. Syst. Evol. Microbiol.">
        <title>The Global Catalogue of Microorganisms (GCM) 10K type strain sequencing project: providing services to taxonomists for standard genome sequencing and annotation.</title>
        <authorList>
            <consortium name="The Broad Institute Genomics Platform"/>
            <consortium name="The Broad Institute Genome Sequencing Center for Infectious Disease"/>
            <person name="Wu L."/>
            <person name="Ma J."/>
        </authorList>
    </citation>
    <scope>NUCLEOTIDE SEQUENCE [LARGE SCALE GENOMIC DNA]</scope>
    <source>
        <strain evidence="3 4">CGMCC 1.15824</strain>
    </source>
</reference>
<feature type="region of interest" description="Disordered" evidence="1">
    <location>
        <begin position="24"/>
        <end position="52"/>
    </location>
</feature>